<accession>A0A1L9SU65</accession>
<dbReference type="VEuPathDB" id="FungiDB:ASPZODRAFT_54940"/>
<evidence type="ECO:0000256" key="1">
    <source>
        <dbReference type="ARBA" id="ARBA00004141"/>
    </source>
</evidence>
<feature type="transmembrane region" description="Helical" evidence="6">
    <location>
        <begin position="274"/>
        <end position="297"/>
    </location>
</feature>
<evidence type="ECO:0000256" key="5">
    <source>
        <dbReference type="ARBA" id="ARBA00023136"/>
    </source>
</evidence>
<keyword evidence="2" id="KW-0813">Transport</keyword>
<evidence type="ECO:0000256" key="2">
    <source>
        <dbReference type="ARBA" id="ARBA00022448"/>
    </source>
</evidence>
<keyword evidence="3 6" id="KW-0812">Transmembrane</keyword>
<feature type="transmembrane region" description="Helical" evidence="6">
    <location>
        <begin position="375"/>
        <end position="396"/>
    </location>
</feature>
<evidence type="ECO:0000256" key="6">
    <source>
        <dbReference type="SAM" id="Phobius"/>
    </source>
</evidence>
<keyword evidence="4 6" id="KW-1133">Transmembrane helix</keyword>
<dbReference type="OrthoDB" id="2417308at2759"/>
<evidence type="ECO:0000313" key="8">
    <source>
        <dbReference type="Proteomes" id="UP000184188"/>
    </source>
</evidence>
<reference evidence="8" key="1">
    <citation type="journal article" date="2017" name="Genome Biol.">
        <title>Comparative genomics reveals high biological diversity and specific adaptations in the industrially and medically important fungal genus Aspergillus.</title>
        <authorList>
            <person name="de Vries R.P."/>
            <person name="Riley R."/>
            <person name="Wiebenga A."/>
            <person name="Aguilar-Osorio G."/>
            <person name="Amillis S."/>
            <person name="Uchima C.A."/>
            <person name="Anderluh G."/>
            <person name="Asadollahi M."/>
            <person name="Askin M."/>
            <person name="Barry K."/>
            <person name="Battaglia E."/>
            <person name="Bayram O."/>
            <person name="Benocci T."/>
            <person name="Braus-Stromeyer S.A."/>
            <person name="Caldana C."/>
            <person name="Canovas D."/>
            <person name="Cerqueira G.C."/>
            <person name="Chen F."/>
            <person name="Chen W."/>
            <person name="Choi C."/>
            <person name="Clum A."/>
            <person name="Dos Santos R.A."/>
            <person name="Damasio A.R."/>
            <person name="Diallinas G."/>
            <person name="Emri T."/>
            <person name="Fekete E."/>
            <person name="Flipphi M."/>
            <person name="Freyberg S."/>
            <person name="Gallo A."/>
            <person name="Gournas C."/>
            <person name="Habgood R."/>
            <person name="Hainaut M."/>
            <person name="Harispe M.L."/>
            <person name="Henrissat B."/>
            <person name="Hilden K.S."/>
            <person name="Hope R."/>
            <person name="Hossain A."/>
            <person name="Karabika E."/>
            <person name="Karaffa L."/>
            <person name="Karanyi Z."/>
            <person name="Krasevec N."/>
            <person name="Kuo A."/>
            <person name="Kusch H."/>
            <person name="LaButti K."/>
            <person name="Lagendijk E.L."/>
            <person name="Lapidus A."/>
            <person name="Levasseur A."/>
            <person name="Lindquist E."/>
            <person name="Lipzen A."/>
            <person name="Logrieco A.F."/>
            <person name="MacCabe A."/>
            <person name="Maekelae M.R."/>
            <person name="Malavazi I."/>
            <person name="Melin P."/>
            <person name="Meyer V."/>
            <person name="Mielnichuk N."/>
            <person name="Miskei M."/>
            <person name="Molnar A.P."/>
            <person name="Mule G."/>
            <person name="Ngan C.Y."/>
            <person name="Orejas M."/>
            <person name="Orosz E."/>
            <person name="Ouedraogo J.P."/>
            <person name="Overkamp K.M."/>
            <person name="Park H.-S."/>
            <person name="Perrone G."/>
            <person name="Piumi F."/>
            <person name="Punt P.J."/>
            <person name="Ram A.F."/>
            <person name="Ramon A."/>
            <person name="Rauscher S."/>
            <person name="Record E."/>
            <person name="Riano-Pachon D.M."/>
            <person name="Robert V."/>
            <person name="Roehrig J."/>
            <person name="Ruller R."/>
            <person name="Salamov A."/>
            <person name="Salih N.S."/>
            <person name="Samson R.A."/>
            <person name="Sandor E."/>
            <person name="Sanguinetti M."/>
            <person name="Schuetze T."/>
            <person name="Sepcic K."/>
            <person name="Shelest E."/>
            <person name="Sherlock G."/>
            <person name="Sophianopoulou V."/>
            <person name="Squina F.M."/>
            <person name="Sun H."/>
            <person name="Susca A."/>
            <person name="Todd R.B."/>
            <person name="Tsang A."/>
            <person name="Unkles S.E."/>
            <person name="van de Wiele N."/>
            <person name="van Rossen-Uffink D."/>
            <person name="Oliveira J.V."/>
            <person name="Vesth T.C."/>
            <person name="Visser J."/>
            <person name="Yu J.-H."/>
            <person name="Zhou M."/>
            <person name="Andersen M.R."/>
            <person name="Archer D.B."/>
            <person name="Baker S.E."/>
            <person name="Benoit I."/>
            <person name="Brakhage A.A."/>
            <person name="Braus G.H."/>
            <person name="Fischer R."/>
            <person name="Frisvad J.C."/>
            <person name="Goldman G.H."/>
            <person name="Houbraken J."/>
            <person name="Oakley B."/>
            <person name="Pocsi I."/>
            <person name="Scazzocchio C."/>
            <person name="Seiboth B."/>
            <person name="vanKuyk P.A."/>
            <person name="Wortman J."/>
            <person name="Dyer P.S."/>
            <person name="Grigoriev I.V."/>
        </authorList>
    </citation>
    <scope>NUCLEOTIDE SEQUENCE [LARGE SCALE GENOMIC DNA]</scope>
    <source>
        <strain evidence="8">CBS 506.65</strain>
    </source>
</reference>
<dbReference type="PANTHER" id="PTHR45649">
    <property type="entry name" value="AMINO-ACID PERMEASE BAT1"/>
    <property type="match status" value="1"/>
</dbReference>
<evidence type="ECO:0000313" key="7">
    <source>
        <dbReference type="EMBL" id="OJJ50750.1"/>
    </source>
</evidence>
<dbReference type="RefSeq" id="XP_022585260.1">
    <property type="nucleotide sequence ID" value="XM_022728502.1"/>
</dbReference>
<sequence>MVAKIDFAHVRLPARKDLQDDEYGVQLREHGEPTELPRRFSSFAMIGLAFSILNSWAGYTAAFTTPLEAGGAPVVFWAPLVASFACLIITTGLAELASAFPSNGGQYHHVYMVAPPKARAVLAFPTAWLSIFGWLFTDVSAAFFVAQLCVGIAQFYYEGLTVTAWQMWLIYTLVIILAAVCVCFLPRLIPLIESSLFWLSLGSFIASLVAMLASSQHKQSASFVFTQWSNQTGWSDGTAFLLAVGQSMWPWIGTDAATHISEETPNPGRSVPRAMWLSVVIGTITILPYTLAMLFSIQDMEAVSDSALPIREVYLQALQSTTGATLLLILLVLIFFGGVVGVTVTSGRLIWAFARNNGLPYSNAFARTDPKLQTPVNATLLTASFCIIYGLLYVASTQAFNSFIATAILTLNITYAVPQGIVLWRGRDMALPPRQFDLGRRFGTFCNVFSCAWVALYAVLFCFPIKVPVQAGSMNYVSGVMGGMAIFISAMWWFRGHGQFMKRTYY</sequence>
<dbReference type="Gene3D" id="1.20.1740.10">
    <property type="entry name" value="Amino acid/polyamine transporter I"/>
    <property type="match status" value="1"/>
</dbReference>
<dbReference type="GO" id="GO:0016020">
    <property type="term" value="C:membrane"/>
    <property type="evidence" value="ECO:0007669"/>
    <property type="project" value="UniProtKB-SubCell"/>
</dbReference>
<evidence type="ECO:0000256" key="3">
    <source>
        <dbReference type="ARBA" id="ARBA00022692"/>
    </source>
</evidence>
<dbReference type="GeneID" id="34614966"/>
<dbReference type="Pfam" id="PF13520">
    <property type="entry name" value="AA_permease_2"/>
    <property type="match status" value="1"/>
</dbReference>
<proteinExistence type="predicted"/>
<evidence type="ECO:0000256" key="4">
    <source>
        <dbReference type="ARBA" id="ARBA00022989"/>
    </source>
</evidence>
<feature type="transmembrane region" description="Helical" evidence="6">
    <location>
        <begin position="43"/>
        <end position="62"/>
    </location>
</feature>
<dbReference type="AlphaFoldDB" id="A0A1L9SU65"/>
<evidence type="ECO:0008006" key="9">
    <source>
        <dbReference type="Google" id="ProtNLM"/>
    </source>
</evidence>
<keyword evidence="5 6" id="KW-0472">Membrane</keyword>
<gene>
    <name evidence="7" type="ORF">ASPZODRAFT_54940</name>
</gene>
<dbReference type="STRING" id="1073090.A0A1L9SU65"/>
<dbReference type="InterPro" id="IPR002293">
    <property type="entry name" value="AA/rel_permease1"/>
</dbReference>
<keyword evidence="8" id="KW-1185">Reference proteome</keyword>
<protein>
    <recommendedName>
        <fullName evidence="9">Amino acid permease/ SLC12A domain-containing protein</fullName>
    </recommendedName>
</protein>
<dbReference type="GO" id="GO:0022857">
    <property type="term" value="F:transmembrane transporter activity"/>
    <property type="evidence" value="ECO:0007669"/>
    <property type="project" value="InterPro"/>
</dbReference>
<dbReference type="PIRSF" id="PIRSF006060">
    <property type="entry name" value="AA_transporter"/>
    <property type="match status" value="1"/>
</dbReference>
<dbReference type="Proteomes" id="UP000184188">
    <property type="component" value="Unassembled WGS sequence"/>
</dbReference>
<feature type="transmembrane region" description="Helical" evidence="6">
    <location>
        <begin position="445"/>
        <end position="467"/>
    </location>
</feature>
<dbReference type="EMBL" id="KV878336">
    <property type="protein sequence ID" value="OJJ50750.1"/>
    <property type="molecule type" value="Genomic_DNA"/>
</dbReference>
<feature type="transmembrane region" description="Helical" evidence="6">
    <location>
        <begin position="118"/>
        <end position="135"/>
    </location>
</feature>
<feature type="transmembrane region" description="Helical" evidence="6">
    <location>
        <begin position="195"/>
        <end position="213"/>
    </location>
</feature>
<feature type="transmembrane region" description="Helical" evidence="6">
    <location>
        <begin position="141"/>
        <end position="157"/>
    </location>
</feature>
<organism evidence="7 8">
    <name type="scientific">Penicilliopsis zonata CBS 506.65</name>
    <dbReference type="NCBI Taxonomy" id="1073090"/>
    <lineage>
        <taxon>Eukaryota</taxon>
        <taxon>Fungi</taxon>
        <taxon>Dikarya</taxon>
        <taxon>Ascomycota</taxon>
        <taxon>Pezizomycotina</taxon>
        <taxon>Eurotiomycetes</taxon>
        <taxon>Eurotiomycetidae</taxon>
        <taxon>Eurotiales</taxon>
        <taxon>Aspergillaceae</taxon>
        <taxon>Penicilliopsis</taxon>
    </lineage>
</organism>
<feature type="transmembrane region" description="Helical" evidence="6">
    <location>
        <begin position="326"/>
        <end position="354"/>
    </location>
</feature>
<dbReference type="PANTHER" id="PTHR45649:SF11">
    <property type="entry name" value="TRANSPORTER, PUTATIVE (EUROFUNG)-RELATED"/>
    <property type="match status" value="1"/>
</dbReference>
<feature type="transmembrane region" description="Helical" evidence="6">
    <location>
        <begin position="402"/>
        <end position="424"/>
    </location>
</feature>
<feature type="transmembrane region" description="Helical" evidence="6">
    <location>
        <begin position="473"/>
        <end position="494"/>
    </location>
</feature>
<feature type="transmembrane region" description="Helical" evidence="6">
    <location>
        <begin position="74"/>
        <end position="97"/>
    </location>
</feature>
<name>A0A1L9SU65_9EURO</name>
<comment type="subcellular location">
    <subcellularLocation>
        <location evidence="1">Membrane</location>
        <topology evidence="1">Multi-pass membrane protein</topology>
    </subcellularLocation>
</comment>
<feature type="transmembrane region" description="Helical" evidence="6">
    <location>
        <begin position="169"/>
        <end position="189"/>
    </location>
</feature>